<sequence length="126" mass="12831">MPPRLLPERAAKATATLATAATQHPLTPSLAAARAKCRQKLVARQDGGNGAHNFLLSRSGVGGLSSLSANDGDDTTAPAVAGTAWAWTEAVVEPTDPAWVRPNLGLARVAAAAVAGGVGDHRRFST</sequence>
<accession>Q6ER44</accession>
<name>Q6ER44_ORYSJ</name>
<dbReference type="AlphaFoldDB" id="Q6ER44"/>
<proteinExistence type="predicted"/>
<organism evidence="1 2">
    <name type="scientific">Oryza sativa subsp. japonica</name>
    <name type="common">Rice</name>
    <dbReference type="NCBI Taxonomy" id="39947"/>
    <lineage>
        <taxon>Eukaryota</taxon>
        <taxon>Viridiplantae</taxon>
        <taxon>Streptophyta</taxon>
        <taxon>Embryophyta</taxon>
        <taxon>Tracheophyta</taxon>
        <taxon>Spermatophyta</taxon>
        <taxon>Magnoliopsida</taxon>
        <taxon>Liliopsida</taxon>
        <taxon>Poales</taxon>
        <taxon>Poaceae</taxon>
        <taxon>BOP clade</taxon>
        <taxon>Oryzoideae</taxon>
        <taxon>Oryzeae</taxon>
        <taxon>Oryzinae</taxon>
        <taxon>Oryza</taxon>
        <taxon>Oryza sativa</taxon>
    </lineage>
</organism>
<evidence type="ECO:0000313" key="1">
    <source>
        <dbReference type="EMBL" id="BAD28876.1"/>
    </source>
</evidence>
<evidence type="ECO:0000313" key="2">
    <source>
        <dbReference type="Proteomes" id="UP000000763"/>
    </source>
</evidence>
<gene>
    <name evidence="1" type="primary">OSJNBa0082C09.21</name>
</gene>
<dbReference type="Proteomes" id="UP000000763">
    <property type="component" value="Chromosome 2"/>
</dbReference>
<reference evidence="2" key="2">
    <citation type="journal article" date="2008" name="Nucleic Acids Res.">
        <title>The rice annotation project database (RAP-DB): 2008 update.</title>
        <authorList>
            <consortium name="The rice annotation project (RAP)"/>
        </authorList>
    </citation>
    <scope>GENOME REANNOTATION</scope>
    <source>
        <strain evidence="2">cv. Nipponbare</strain>
    </source>
</reference>
<dbReference type="EMBL" id="AP005613">
    <property type="protein sequence ID" value="BAD28876.1"/>
    <property type="molecule type" value="Genomic_DNA"/>
</dbReference>
<protein>
    <submittedName>
        <fullName evidence="1">Uncharacterized protein</fullName>
    </submittedName>
</protein>
<reference evidence="2" key="1">
    <citation type="journal article" date="2005" name="Nature">
        <title>The map-based sequence of the rice genome.</title>
        <authorList>
            <consortium name="International rice genome sequencing project (IRGSP)"/>
            <person name="Matsumoto T."/>
            <person name="Wu J."/>
            <person name="Kanamori H."/>
            <person name="Katayose Y."/>
            <person name="Fujisawa M."/>
            <person name="Namiki N."/>
            <person name="Mizuno H."/>
            <person name="Yamamoto K."/>
            <person name="Antonio B.A."/>
            <person name="Baba T."/>
            <person name="Sakata K."/>
            <person name="Nagamura Y."/>
            <person name="Aoki H."/>
            <person name="Arikawa K."/>
            <person name="Arita K."/>
            <person name="Bito T."/>
            <person name="Chiden Y."/>
            <person name="Fujitsuka N."/>
            <person name="Fukunaka R."/>
            <person name="Hamada M."/>
            <person name="Harada C."/>
            <person name="Hayashi A."/>
            <person name="Hijishita S."/>
            <person name="Honda M."/>
            <person name="Hosokawa S."/>
            <person name="Ichikawa Y."/>
            <person name="Idonuma A."/>
            <person name="Iijima M."/>
            <person name="Ikeda M."/>
            <person name="Ikeno M."/>
            <person name="Ito K."/>
            <person name="Ito S."/>
            <person name="Ito T."/>
            <person name="Ito Y."/>
            <person name="Ito Y."/>
            <person name="Iwabuchi A."/>
            <person name="Kamiya K."/>
            <person name="Karasawa W."/>
            <person name="Kurita K."/>
            <person name="Katagiri S."/>
            <person name="Kikuta A."/>
            <person name="Kobayashi H."/>
            <person name="Kobayashi N."/>
            <person name="Machita K."/>
            <person name="Maehara T."/>
            <person name="Masukawa M."/>
            <person name="Mizubayashi T."/>
            <person name="Mukai Y."/>
            <person name="Nagasaki H."/>
            <person name="Nagata Y."/>
            <person name="Naito S."/>
            <person name="Nakashima M."/>
            <person name="Nakama Y."/>
            <person name="Nakamichi Y."/>
            <person name="Nakamura M."/>
            <person name="Meguro A."/>
            <person name="Negishi M."/>
            <person name="Ohta I."/>
            <person name="Ohta T."/>
            <person name="Okamoto M."/>
            <person name="Ono N."/>
            <person name="Saji S."/>
            <person name="Sakaguchi M."/>
            <person name="Sakai K."/>
            <person name="Shibata M."/>
            <person name="Shimokawa T."/>
            <person name="Song J."/>
            <person name="Takazaki Y."/>
            <person name="Terasawa K."/>
            <person name="Tsugane M."/>
            <person name="Tsuji K."/>
            <person name="Ueda S."/>
            <person name="Waki K."/>
            <person name="Yamagata H."/>
            <person name="Yamamoto M."/>
            <person name="Yamamoto S."/>
            <person name="Yamane H."/>
            <person name="Yoshiki S."/>
            <person name="Yoshihara R."/>
            <person name="Yukawa K."/>
            <person name="Zhong H."/>
            <person name="Yano M."/>
            <person name="Yuan Q."/>
            <person name="Ouyang S."/>
            <person name="Liu J."/>
            <person name="Jones K.M."/>
            <person name="Gansberger K."/>
            <person name="Moffat K."/>
            <person name="Hill J."/>
            <person name="Bera J."/>
            <person name="Fadrosh D."/>
            <person name="Jin S."/>
            <person name="Johri S."/>
            <person name="Kim M."/>
            <person name="Overton L."/>
            <person name="Reardon M."/>
            <person name="Tsitrin T."/>
            <person name="Vuong H."/>
            <person name="Weaver B."/>
            <person name="Ciecko A."/>
            <person name="Tallon L."/>
            <person name="Jackson J."/>
            <person name="Pai G."/>
            <person name="Aken S.V."/>
            <person name="Utterback T."/>
            <person name="Reidmuller S."/>
            <person name="Feldblyum T."/>
            <person name="Hsiao J."/>
            <person name="Zismann V."/>
            <person name="Iobst S."/>
            <person name="de Vazeille A.R."/>
            <person name="Buell C.R."/>
            <person name="Ying K."/>
            <person name="Li Y."/>
            <person name="Lu T."/>
            <person name="Huang Y."/>
            <person name="Zhao Q."/>
            <person name="Feng Q."/>
            <person name="Zhang L."/>
            <person name="Zhu J."/>
            <person name="Weng Q."/>
            <person name="Mu J."/>
            <person name="Lu Y."/>
            <person name="Fan D."/>
            <person name="Liu Y."/>
            <person name="Guan J."/>
            <person name="Zhang Y."/>
            <person name="Yu S."/>
            <person name="Liu X."/>
            <person name="Zhang Y."/>
            <person name="Hong G."/>
            <person name="Han B."/>
            <person name="Choisne N."/>
            <person name="Demange N."/>
            <person name="Orjeda G."/>
            <person name="Samain S."/>
            <person name="Cattolico L."/>
            <person name="Pelletier E."/>
            <person name="Couloux A."/>
            <person name="Segurens B."/>
            <person name="Wincker P."/>
            <person name="D'Hont A."/>
            <person name="Scarpelli C."/>
            <person name="Weissenbach J."/>
            <person name="Salanoubat M."/>
            <person name="Quetier F."/>
            <person name="Yu Y."/>
            <person name="Kim H.R."/>
            <person name="Rambo T."/>
            <person name="Currie J."/>
            <person name="Collura K."/>
            <person name="Luo M."/>
            <person name="Yang T."/>
            <person name="Ammiraju J.S.S."/>
            <person name="Engler F."/>
            <person name="Soderlund C."/>
            <person name="Wing R.A."/>
            <person name="Palmer L.E."/>
            <person name="de la Bastide M."/>
            <person name="Spiegel L."/>
            <person name="Nascimento L."/>
            <person name="Zutavern T."/>
            <person name="O'Shaughnessy A."/>
            <person name="Dike S."/>
            <person name="Dedhia N."/>
            <person name="Preston R."/>
            <person name="Balija V."/>
            <person name="McCombie W.R."/>
            <person name="Chow T."/>
            <person name="Chen H."/>
            <person name="Chung M."/>
            <person name="Chen C."/>
            <person name="Shaw J."/>
            <person name="Wu H."/>
            <person name="Hsiao K."/>
            <person name="Chao Y."/>
            <person name="Chu M."/>
            <person name="Cheng C."/>
            <person name="Hour A."/>
            <person name="Lee P."/>
            <person name="Lin S."/>
            <person name="Lin Y."/>
            <person name="Liou J."/>
            <person name="Liu S."/>
            <person name="Hsing Y."/>
            <person name="Raghuvanshi S."/>
            <person name="Mohanty A."/>
            <person name="Bharti A.K."/>
            <person name="Gaur A."/>
            <person name="Gupta V."/>
            <person name="Kumar D."/>
            <person name="Ravi V."/>
            <person name="Vij S."/>
            <person name="Kapur A."/>
            <person name="Khurana P."/>
            <person name="Khurana P."/>
            <person name="Khurana J.P."/>
            <person name="Tyagi A.K."/>
            <person name="Gaikwad K."/>
            <person name="Singh A."/>
            <person name="Dalal V."/>
            <person name="Srivastava S."/>
            <person name="Dixit A."/>
            <person name="Pal A.K."/>
            <person name="Ghazi I.A."/>
            <person name="Yadav M."/>
            <person name="Pandit A."/>
            <person name="Bhargava A."/>
            <person name="Sureshbabu K."/>
            <person name="Batra K."/>
            <person name="Sharma T.R."/>
            <person name="Mohapatra T."/>
            <person name="Singh N.K."/>
            <person name="Messing J."/>
            <person name="Nelson A.B."/>
            <person name="Fuks G."/>
            <person name="Kavchok S."/>
            <person name="Keizer G."/>
            <person name="Linton E."/>
            <person name="Llaca V."/>
            <person name="Song R."/>
            <person name="Tanyolac B."/>
            <person name="Young S."/>
            <person name="Ho-Il K."/>
            <person name="Hahn J.H."/>
            <person name="Sangsakoo G."/>
            <person name="Vanavichit A."/>
            <person name="de Mattos Luiz.A.T."/>
            <person name="Zimmer P.D."/>
            <person name="Malone G."/>
            <person name="Dellagostin O."/>
            <person name="de Oliveira A.C."/>
            <person name="Bevan M."/>
            <person name="Bancroft I."/>
            <person name="Minx P."/>
            <person name="Cordum H."/>
            <person name="Wilson R."/>
            <person name="Cheng Z."/>
            <person name="Jin W."/>
            <person name="Jiang J."/>
            <person name="Leong S.A."/>
            <person name="Iwama H."/>
            <person name="Gojobori T."/>
            <person name="Itoh T."/>
            <person name="Niimura Y."/>
            <person name="Fujii Y."/>
            <person name="Habara T."/>
            <person name="Sakai H."/>
            <person name="Sato Y."/>
            <person name="Wilson G."/>
            <person name="Kumar K."/>
            <person name="McCouch S."/>
            <person name="Juretic N."/>
            <person name="Hoen D."/>
            <person name="Wright S."/>
            <person name="Bruskiewich R."/>
            <person name="Bureau T."/>
            <person name="Miyao A."/>
            <person name="Hirochika H."/>
            <person name="Nishikawa T."/>
            <person name="Kadowaki K."/>
            <person name="Sugiura M."/>
            <person name="Burr B."/>
            <person name="Sasaki T."/>
        </authorList>
    </citation>
    <scope>NUCLEOTIDE SEQUENCE [LARGE SCALE GENOMIC DNA]</scope>
    <source>
        <strain evidence="2">cv. Nipponbare</strain>
    </source>
</reference>